<accession>A0A7D7N5V3</accession>
<protein>
    <submittedName>
        <fullName evidence="8">Toprim domain-containing protein</fullName>
    </submittedName>
</protein>
<keyword evidence="2" id="KW-0639">Primosome</keyword>
<dbReference type="RefSeq" id="WP_182122070.1">
    <property type="nucleotide sequence ID" value="NZ_CP059567.1"/>
</dbReference>
<dbReference type="Pfam" id="PF08273">
    <property type="entry name" value="Zn_Ribbon_Prim"/>
    <property type="match status" value="1"/>
</dbReference>
<dbReference type="GO" id="GO:1990077">
    <property type="term" value="C:primosome complex"/>
    <property type="evidence" value="ECO:0007669"/>
    <property type="project" value="UniProtKB-KW"/>
</dbReference>
<organism evidence="8 9">
    <name type="scientific">Neisseria shayeganii</name>
    <dbReference type="NCBI Taxonomy" id="607712"/>
    <lineage>
        <taxon>Bacteria</taxon>
        <taxon>Pseudomonadati</taxon>
        <taxon>Pseudomonadota</taxon>
        <taxon>Betaproteobacteria</taxon>
        <taxon>Neisseriales</taxon>
        <taxon>Neisseriaceae</taxon>
        <taxon>Neisseria</taxon>
    </lineage>
</organism>
<keyword evidence="3" id="KW-0808">Transferase</keyword>
<dbReference type="InterPro" id="IPR013237">
    <property type="entry name" value="Phage_T7_Gp4_N"/>
</dbReference>
<dbReference type="GO" id="GO:0006269">
    <property type="term" value="P:DNA replication, synthesis of primer"/>
    <property type="evidence" value="ECO:0007669"/>
    <property type="project" value="UniProtKB-KW"/>
</dbReference>
<dbReference type="Pfam" id="PF13362">
    <property type="entry name" value="Toprim_3"/>
    <property type="match status" value="1"/>
</dbReference>
<keyword evidence="5" id="KW-0235">DNA replication</keyword>
<dbReference type="GO" id="GO:0008270">
    <property type="term" value="F:zinc ion binding"/>
    <property type="evidence" value="ECO:0007669"/>
    <property type="project" value="InterPro"/>
</dbReference>
<keyword evidence="1" id="KW-0240">DNA-directed RNA polymerase</keyword>
<dbReference type="GO" id="GO:0004386">
    <property type="term" value="F:helicase activity"/>
    <property type="evidence" value="ECO:0007669"/>
    <property type="project" value="InterPro"/>
</dbReference>
<dbReference type="GO" id="GO:0016779">
    <property type="term" value="F:nucleotidyltransferase activity"/>
    <property type="evidence" value="ECO:0007669"/>
    <property type="project" value="UniProtKB-KW"/>
</dbReference>
<dbReference type="Proteomes" id="UP000514752">
    <property type="component" value="Chromosome"/>
</dbReference>
<dbReference type="SMART" id="SM00778">
    <property type="entry name" value="Prim_Zn_Ribbon"/>
    <property type="match status" value="1"/>
</dbReference>
<keyword evidence="6" id="KW-0804">Transcription</keyword>
<dbReference type="GO" id="GO:0003677">
    <property type="term" value="F:DNA binding"/>
    <property type="evidence" value="ECO:0007669"/>
    <property type="project" value="InterPro"/>
</dbReference>
<dbReference type="InterPro" id="IPR006171">
    <property type="entry name" value="TOPRIM_dom"/>
</dbReference>
<dbReference type="SUPFAM" id="SSF57783">
    <property type="entry name" value="Zinc beta-ribbon"/>
    <property type="match status" value="1"/>
</dbReference>
<evidence type="ECO:0000256" key="5">
    <source>
        <dbReference type="ARBA" id="ARBA00022705"/>
    </source>
</evidence>
<feature type="domain" description="DNA primase/helicase Gp4 N-terminal Bacteriophage T7-like" evidence="7">
    <location>
        <begin position="36"/>
        <end position="74"/>
    </location>
</feature>
<dbReference type="Gene3D" id="3.90.580.10">
    <property type="entry name" value="Zinc finger, CHC2-type domain"/>
    <property type="match status" value="1"/>
</dbReference>
<dbReference type="Pfam" id="PF23639">
    <property type="entry name" value="DUF7146"/>
    <property type="match status" value="1"/>
</dbReference>
<name>A0A7D7N5V3_9NEIS</name>
<evidence type="ECO:0000256" key="6">
    <source>
        <dbReference type="ARBA" id="ARBA00023163"/>
    </source>
</evidence>
<evidence type="ECO:0000313" key="8">
    <source>
        <dbReference type="EMBL" id="QMT40403.1"/>
    </source>
</evidence>
<gene>
    <name evidence="8" type="ORF">H3L94_11345</name>
</gene>
<reference evidence="8 9" key="1">
    <citation type="submission" date="2020-07" db="EMBL/GenBank/DDBJ databases">
        <title>Genomic diversity of species in the Neisseriaceae family.</title>
        <authorList>
            <person name="Vincent A.T."/>
            <person name="Bernet E."/>
            <person name="Veyrier F.J."/>
        </authorList>
    </citation>
    <scope>NUCLEOTIDE SEQUENCE [LARGE SCALE GENOMIC DNA]</scope>
    <source>
        <strain evidence="8 9">DSM 22244</strain>
    </source>
</reference>
<dbReference type="KEGG" id="nsg:H3L94_11345"/>
<proteinExistence type="predicted"/>
<evidence type="ECO:0000256" key="4">
    <source>
        <dbReference type="ARBA" id="ARBA00022695"/>
    </source>
</evidence>
<keyword evidence="4" id="KW-0548">Nucleotidyltransferase</keyword>
<dbReference type="InterPro" id="IPR055570">
    <property type="entry name" value="DUF7146"/>
</dbReference>
<dbReference type="InterPro" id="IPR036977">
    <property type="entry name" value="DNA_primase_Znf_CHC2"/>
</dbReference>
<dbReference type="AlphaFoldDB" id="A0A7D7N5V3"/>
<evidence type="ECO:0000256" key="3">
    <source>
        <dbReference type="ARBA" id="ARBA00022679"/>
    </source>
</evidence>
<dbReference type="EMBL" id="CP059567">
    <property type="protein sequence ID" value="QMT40403.1"/>
    <property type="molecule type" value="Genomic_DNA"/>
</dbReference>
<sequence>MNAVRIGLNDVKAAAYGRWPEILQSLGVPAALLDKSKHQPCPACGGKDRFRFTNHKQGGGFICNHCSPDGGSGFDLLMLVYGYTFAEAVQAVKAVLGLAGGHVAPMVAKAKPAADHTAEEAARNRCRLAKLWDECLLWNAQPVIADYLHGRGIPLPEALPVSSALRFHPHLAYWHGKRLLGRFPAMVGLYRDAEGRPCGLHLTYLAVTAGGATGKAVLFDPKTRERLPAKKMRAVHSGSLTGAAIRLFTPQNGRIGICEGIETAVAARYVSGVPMWACGSAHGIQSLALPAGIRELVIVADNDANGTGMQAARALQRRYSRHLDSIKIWQPSMTGADALDVLAAQVGKGAVA</sequence>
<evidence type="ECO:0000259" key="7">
    <source>
        <dbReference type="SMART" id="SM00778"/>
    </source>
</evidence>
<evidence type="ECO:0000313" key="9">
    <source>
        <dbReference type="Proteomes" id="UP000514752"/>
    </source>
</evidence>
<dbReference type="GO" id="GO:0000428">
    <property type="term" value="C:DNA-directed RNA polymerase complex"/>
    <property type="evidence" value="ECO:0007669"/>
    <property type="project" value="UniProtKB-KW"/>
</dbReference>
<evidence type="ECO:0000256" key="1">
    <source>
        <dbReference type="ARBA" id="ARBA00022478"/>
    </source>
</evidence>
<evidence type="ECO:0000256" key="2">
    <source>
        <dbReference type="ARBA" id="ARBA00022515"/>
    </source>
</evidence>